<comment type="caution">
    <text evidence="1">The sequence shown here is derived from an EMBL/GenBank/DDBJ whole genome shotgun (WGS) entry which is preliminary data.</text>
</comment>
<evidence type="ECO:0000313" key="1">
    <source>
        <dbReference type="EMBL" id="OBQ62237.1"/>
    </source>
</evidence>
<dbReference type="InterPro" id="IPR038142">
    <property type="entry name" value="Cytochrome_P460_sp"/>
</dbReference>
<dbReference type="Pfam" id="PF16694">
    <property type="entry name" value="Cytochrome_P460"/>
    <property type="match status" value="1"/>
</dbReference>
<dbReference type="CDD" id="cd20752">
    <property type="entry name" value="cyt_c'_beta"/>
    <property type="match status" value="1"/>
</dbReference>
<accession>A0A6M7U5F0</accession>
<gene>
    <name evidence="1" type="ORF">A8145_21515</name>
</gene>
<name>A0A6M7U5F0_RHILI</name>
<organism evidence="1 2">
    <name type="scientific">Rhizobium loti</name>
    <name type="common">Mesorhizobium loti</name>
    <dbReference type="NCBI Taxonomy" id="381"/>
    <lineage>
        <taxon>Bacteria</taxon>
        <taxon>Pseudomonadati</taxon>
        <taxon>Pseudomonadota</taxon>
        <taxon>Alphaproteobacteria</taxon>
        <taxon>Hyphomicrobiales</taxon>
        <taxon>Phyllobacteriaceae</taxon>
        <taxon>Mesorhizobium</taxon>
    </lineage>
</organism>
<sequence length="154" mass="16669">MTKLKFLILPAALMLVGAATGAAEEIPFPDGYRGWTHIRSAVVGPTSGAFKRFGGMHSIYANPAAMDGYRSGHFPDGSVIVFDNHETLAAQGAEFPGRRRFIDLMVKTDGSWRFGEFAGDSRSERNVTVAQGETQCAACHAQSPTDHVYSRYGP</sequence>
<dbReference type="AlphaFoldDB" id="A0A6M7U5F0"/>
<reference evidence="1 2" key="1">
    <citation type="submission" date="2016-05" db="EMBL/GenBank/DDBJ databases">
        <authorList>
            <person name="Ramsay J.P."/>
        </authorList>
    </citation>
    <scope>NUCLEOTIDE SEQUENCE [LARGE SCALE GENOMIC DNA]</scope>
    <source>
        <strain evidence="1 2">NZP2042</strain>
    </source>
</reference>
<protein>
    <submittedName>
        <fullName evidence="1">Uncharacterized protein</fullName>
    </submittedName>
</protein>
<evidence type="ECO:0000313" key="2">
    <source>
        <dbReference type="Proteomes" id="UP000093737"/>
    </source>
</evidence>
<dbReference type="RefSeq" id="WP_065005611.1">
    <property type="nucleotide sequence ID" value="NZ_CP033334.1"/>
</dbReference>
<proteinExistence type="predicted"/>
<dbReference type="InterPro" id="IPR032033">
    <property type="entry name" value="Cytochrome_P460"/>
</dbReference>
<dbReference type="EMBL" id="LYTK01000020">
    <property type="protein sequence ID" value="OBQ62237.1"/>
    <property type="molecule type" value="Genomic_DNA"/>
</dbReference>
<dbReference type="Gene3D" id="3.50.70.20">
    <property type="entry name" value="Cytochrome P460"/>
    <property type="match status" value="1"/>
</dbReference>
<dbReference type="Proteomes" id="UP000093737">
    <property type="component" value="Unassembled WGS sequence"/>
</dbReference>